<dbReference type="Gene3D" id="1.10.357.10">
    <property type="entry name" value="Tetracycline Repressor, domain 2"/>
    <property type="match status" value="1"/>
</dbReference>
<sequence length="195" mass="21606">MTSDPRKNYIEIATRLFAQDGFDGVSLAVLAREASVSKQAVLHFFGTKERLYAEVLSALCDRLCAEIETARAEDARTHLAAYYRAIVTSVLESSQDIRLVMRALLDSDPKARSWPLTPYLDRLIDLVRALPNQSGLSRPAALAEAHSFIGSVQYVVISLPTVEGIYGMDTREALAEFILESAEHEIARLCKNSEC</sequence>
<reference evidence="6 7" key="1">
    <citation type="submission" date="2019-03" db="EMBL/GenBank/DDBJ databases">
        <title>Genomic Encyclopedia of Archaeal and Bacterial Type Strains, Phase II (KMG-II): from individual species to whole genera.</title>
        <authorList>
            <person name="Goeker M."/>
        </authorList>
    </citation>
    <scope>NUCLEOTIDE SEQUENCE [LARGE SCALE GENOMIC DNA]</scope>
    <source>
        <strain evidence="6 7">DSM 26433</strain>
    </source>
</reference>
<dbReference type="Pfam" id="PF00440">
    <property type="entry name" value="TetR_N"/>
    <property type="match status" value="1"/>
</dbReference>
<dbReference type="EMBL" id="SMGR01000001">
    <property type="protein sequence ID" value="TCL09554.1"/>
    <property type="molecule type" value="Genomic_DNA"/>
</dbReference>
<keyword evidence="7" id="KW-1185">Reference proteome</keyword>
<evidence type="ECO:0000256" key="2">
    <source>
        <dbReference type="ARBA" id="ARBA00023125"/>
    </source>
</evidence>
<dbReference type="Proteomes" id="UP000295673">
    <property type="component" value="Unassembled WGS sequence"/>
</dbReference>
<dbReference type="GO" id="GO:0000976">
    <property type="term" value="F:transcription cis-regulatory region binding"/>
    <property type="evidence" value="ECO:0007669"/>
    <property type="project" value="TreeGrafter"/>
</dbReference>
<proteinExistence type="predicted"/>
<dbReference type="InterPro" id="IPR009057">
    <property type="entry name" value="Homeodomain-like_sf"/>
</dbReference>
<evidence type="ECO:0000256" key="1">
    <source>
        <dbReference type="ARBA" id="ARBA00023015"/>
    </source>
</evidence>
<name>A0A4R1NMK6_9RHOB</name>
<dbReference type="PROSITE" id="PS50977">
    <property type="entry name" value="HTH_TETR_2"/>
    <property type="match status" value="1"/>
</dbReference>
<dbReference type="PRINTS" id="PR00455">
    <property type="entry name" value="HTHTETR"/>
</dbReference>
<dbReference type="PANTHER" id="PTHR30055:SF234">
    <property type="entry name" value="HTH-TYPE TRANSCRIPTIONAL REGULATOR BETI"/>
    <property type="match status" value="1"/>
</dbReference>
<keyword evidence="2 4" id="KW-0238">DNA-binding</keyword>
<feature type="domain" description="HTH tetR-type" evidence="5">
    <location>
        <begin position="3"/>
        <end position="63"/>
    </location>
</feature>
<dbReference type="InterPro" id="IPR050109">
    <property type="entry name" value="HTH-type_TetR-like_transc_reg"/>
</dbReference>
<evidence type="ECO:0000313" key="7">
    <source>
        <dbReference type="Proteomes" id="UP000295673"/>
    </source>
</evidence>
<dbReference type="GO" id="GO:0003700">
    <property type="term" value="F:DNA-binding transcription factor activity"/>
    <property type="evidence" value="ECO:0007669"/>
    <property type="project" value="TreeGrafter"/>
</dbReference>
<evidence type="ECO:0000313" key="6">
    <source>
        <dbReference type="EMBL" id="TCL09554.1"/>
    </source>
</evidence>
<dbReference type="PANTHER" id="PTHR30055">
    <property type="entry name" value="HTH-TYPE TRANSCRIPTIONAL REGULATOR RUTR"/>
    <property type="match status" value="1"/>
</dbReference>
<accession>A0A4R1NMK6</accession>
<gene>
    <name evidence="6" type="ORF">BXY66_1605</name>
</gene>
<keyword evidence="3" id="KW-0804">Transcription</keyword>
<organism evidence="6 7">
    <name type="scientific">Shimia isoporae</name>
    <dbReference type="NCBI Taxonomy" id="647720"/>
    <lineage>
        <taxon>Bacteria</taxon>
        <taxon>Pseudomonadati</taxon>
        <taxon>Pseudomonadota</taxon>
        <taxon>Alphaproteobacteria</taxon>
        <taxon>Rhodobacterales</taxon>
        <taxon>Roseobacteraceae</taxon>
    </lineage>
</organism>
<protein>
    <submittedName>
        <fullName evidence="6">TetR family transcriptional regulator</fullName>
    </submittedName>
</protein>
<dbReference type="SUPFAM" id="SSF46689">
    <property type="entry name" value="Homeodomain-like"/>
    <property type="match status" value="1"/>
</dbReference>
<feature type="DNA-binding region" description="H-T-H motif" evidence="4">
    <location>
        <begin position="26"/>
        <end position="45"/>
    </location>
</feature>
<comment type="caution">
    <text evidence="6">The sequence shown here is derived from an EMBL/GenBank/DDBJ whole genome shotgun (WGS) entry which is preliminary data.</text>
</comment>
<dbReference type="InterPro" id="IPR001647">
    <property type="entry name" value="HTH_TetR"/>
</dbReference>
<keyword evidence="1" id="KW-0805">Transcription regulation</keyword>
<evidence type="ECO:0000256" key="4">
    <source>
        <dbReference type="PROSITE-ProRule" id="PRU00335"/>
    </source>
</evidence>
<dbReference type="AlphaFoldDB" id="A0A4R1NMK6"/>
<evidence type="ECO:0000259" key="5">
    <source>
        <dbReference type="PROSITE" id="PS50977"/>
    </source>
</evidence>
<evidence type="ECO:0000256" key="3">
    <source>
        <dbReference type="ARBA" id="ARBA00023163"/>
    </source>
</evidence>